<evidence type="ECO:0000256" key="1">
    <source>
        <dbReference type="ARBA" id="ARBA00010415"/>
    </source>
</evidence>
<dbReference type="InterPro" id="IPR019050">
    <property type="entry name" value="FDF_dom"/>
</dbReference>
<feature type="region of interest" description="Disordered" evidence="4">
    <location>
        <begin position="230"/>
        <end position="297"/>
    </location>
</feature>
<dbReference type="InterPro" id="IPR025768">
    <property type="entry name" value="TFG_box"/>
</dbReference>
<dbReference type="OrthoDB" id="21539at2759"/>
<reference evidence="9" key="1">
    <citation type="submission" date="2020-09" db="EMBL/GenBank/DDBJ databases">
        <authorList>
            <person name="Kikuchi T."/>
        </authorList>
    </citation>
    <scope>NUCLEOTIDE SEQUENCE</scope>
    <source>
        <strain evidence="9">SH1</strain>
    </source>
</reference>
<dbReference type="InterPro" id="IPR025609">
    <property type="entry name" value="Lsm14-like_N"/>
</dbReference>
<feature type="domain" description="TFG box profile" evidence="7">
    <location>
        <begin position="229"/>
        <end position="249"/>
    </location>
</feature>
<dbReference type="EMBL" id="CAJFCW020000006">
    <property type="protein sequence ID" value="CAG9125359.1"/>
    <property type="molecule type" value="Genomic_DNA"/>
</dbReference>
<evidence type="ECO:0000313" key="9">
    <source>
        <dbReference type="EMBL" id="CAD5228961.1"/>
    </source>
</evidence>
<dbReference type="PANTHER" id="PTHR13586:SF0">
    <property type="entry name" value="TRAILER HITCH, ISOFORM H"/>
    <property type="match status" value="1"/>
</dbReference>
<feature type="short sequence motif" description="TFG box" evidence="3">
    <location>
        <begin position="229"/>
        <end position="249"/>
    </location>
</feature>
<feature type="compositionally biased region" description="Polar residues" evidence="4">
    <location>
        <begin position="99"/>
        <end position="108"/>
    </location>
</feature>
<dbReference type="PROSITE" id="PS51513">
    <property type="entry name" value="FFD"/>
    <property type="match status" value="1"/>
</dbReference>
<dbReference type="Gene3D" id="2.30.30.100">
    <property type="match status" value="1"/>
</dbReference>
<keyword evidence="10" id="KW-1185">Reference proteome</keyword>
<comment type="caution">
    <text evidence="9">The sequence shown here is derived from an EMBL/GenBank/DDBJ whole genome shotgun (WGS) entry which is preliminary data.</text>
</comment>
<dbReference type="AlphaFoldDB" id="A0A811LP71"/>
<dbReference type="Pfam" id="PF12701">
    <property type="entry name" value="LSM14"/>
    <property type="match status" value="1"/>
</dbReference>
<feature type="region of interest" description="Disordered" evidence="4">
    <location>
        <begin position="168"/>
        <end position="203"/>
    </location>
</feature>
<comment type="similarity">
    <text evidence="1">Belongs to the LSM14 family.</text>
</comment>
<feature type="domain" description="FFD box profile" evidence="6">
    <location>
        <begin position="206"/>
        <end position="221"/>
    </location>
</feature>
<feature type="region of interest" description="Disordered" evidence="4">
    <location>
        <begin position="99"/>
        <end position="123"/>
    </location>
</feature>
<dbReference type="PANTHER" id="PTHR13586">
    <property type="entry name" value="SCD6 PROTEIN-RELATED"/>
    <property type="match status" value="1"/>
</dbReference>
<proteinExistence type="inferred from homology"/>
<dbReference type="PROSITE" id="PS51512">
    <property type="entry name" value="DFDF"/>
    <property type="match status" value="1"/>
</dbReference>
<protein>
    <recommendedName>
        <fullName evidence="11">FFD domain-containing protein</fullName>
    </recommendedName>
</protein>
<dbReference type="Pfam" id="PF09532">
    <property type="entry name" value="FDF"/>
    <property type="match status" value="1"/>
</dbReference>
<name>A0A811LP71_9BILA</name>
<evidence type="ECO:0008006" key="11">
    <source>
        <dbReference type="Google" id="ProtNLM"/>
    </source>
</evidence>
<sequence>MAAKSPYLGSRINLISKSEIRYEGTLFAVDSQASTISLSKVRSFGTEDRPAPRQVKAREEVFEYVIFKATDIKDLVVMEDISPSELTSFDPAIVSMAKSSRPTNNMSNHQERGDRGYFNNSNQRHRHNFNNGGYHNYNRPQSLHVPAKEKLQFDSDYDFVKANEQFEKSLNSSSEETKKEGEEEKKELENIVEEPEKASEEQEDKTYYNKDKFFDEISCEALEKSEGKYNRPNWRKERQTNQETFGPNAVRNQNQYQRRMSQNRYMNTRPNYRSYGNCAPTGRSFNSKPRSANFIRI</sequence>
<organism evidence="9 10">
    <name type="scientific">Bursaphelenchus okinawaensis</name>
    <dbReference type="NCBI Taxonomy" id="465554"/>
    <lineage>
        <taxon>Eukaryota</taxon>
        <taxon>Metazoa</taxon>
        <taxon>Ecdysozoa</taxon>
        <taxon>Nematoda</taxon>
        <taxon>Chromadorea</taxon>
        <taxon>Rhabditida</taxon>
        <taxon>Tylenchina</taxon>
        <taxon>Tylenchomorpha</taxon>
        <taxon>Aphelenchoidea</taxon>
        <taxon>Aphelenchoididae</taxon>
        <taxon>Bursaphelenchus</taxon>
    </lineage>
</organism>
<feature type="short sequence motif" description="FFD box" evidence="2">
    <location>
        <begin position="206"/>
        <end position="221"/>
    </location>
</feature>
<evidence type="ECO:0000256" key="4">
    <source>
        <dbReference type="SAM" id="MobiDB-lite"/>
    </source>
</evidence>
<dbReference type="CDD" id="cd01736">
    <property type="entry name" value="LSm14_N"/>
    <property type="match status" value="1"/>
</dbReference>
<evidence type="ECO:0000256" key="2">
    <source>
        <dbReference type="PROSITE-ProRule" id="PRU00846"/>
    </source>
</evidence>
<dbReference type="InterPro" id="IPR025761">
    <property type="entry name" value="FFD_box"/>
</dbReference>
<evidence type="ECO:0000313" key="10">
    <source>
        <dbReference type="Proteomes" id="UP000614601"/>
    </source>
</evidence>
<feature type="domain" description="DFDF" evidence="5">
    <location>
        <begin position="145"/>
        <end position="181"/>
    </location>
</feature>
<feature type="compositionally biased region" description="Basic and acidic residues" evidence="4">
    <location>
        <begin position="175"/>
        <end position="203"/>
    </location>
</feature>
<dbReference type="GO" id="GO:0003729">
    <property type="term" value="F:mRNA binding"/>
    <property type="evidence" value="ECO:0007669"/>
    <property type="project" value="TreeGrafter"/>
</dbReference>
<dbReference type="PROSITE" id="PS51536">
    <property type="entry name" value="TFG"/>
    <property type="match status" value="1"/>
</dbReference>
<dbReference type="GO" id="GO:0034063">
    <property type="term" value="P:stress granule assembly"/>
    <property type="evidence" value="ECO:0007669"/>
    <property type="project" value="TreeGrafter"/>
</dbReference>
<evidence type="ECO:0000256" key="3">
    <source>
        <dbReference type="PROSITE-ProRule" id="PRU00869"/>
    </source>
</evidence>
<feature type="domain" description="Sm" evidence="8">
    <location>
        <begin position="1"/>
        <end position="81"/>
    </location>
</feature>
<dbReference type="Proteomes" id="UP000614601">
    <property type="component" value="Unassembled WGS sequence"/>
</dbReference>
<gene>
    <name evidence="9" type="ORF">BOKJ2_LOCUS13020</name>
</gene>
<dbReference type="SUPFAM" id="SSF50182">
    <property type="entry name" value="Sm-like ribonucleoproteins"/>
    <property type="match status" value="1"/>
</dbReference>
<feature type="compositionally biased region" description="Polar residues" evidence="4">
    <location>
        <begin position="241"/>
        <end position="271"/>
    </location>
</feature>
<evidence type="ECO:0000259" key="8">
    <source>
        <dbReference type="PROSITE" id="PS52002"/>
    </source>
</evidence>
<feature type="compositionally biased region" description="Basic and acidic residues" evidence="4">
    <location>
        <begin position="230"/>
        <end position="240"/>
    </location>
</feature>
<dbReference type="GO" id="GO:0000932">
    <property type="term" value="C:P-body"/>
    <property type="evidence" value="ECO:0007669"/>
    <property type="project" value="TreeGrafter"/>
</dbReference>
<dbReference type="Proteomes" id="UP000783686">
    <property type="component" value="Unassembled WGS sequence"/>
</dbReference>
<dbReference type="EMBL" id="CAJFDH010000006">
    <property type="protein sequence ID" value="CAD5228961.1"/>
    <property type="molecule type" value="Genomic_DNA"/>
</dbReference>
<evidence type="ECO:0000259" key="6">
    <source>
        <dbReference type="PROSITE" id="PS51513"/>
    </source>
</evidence>
<dbReference type="SMART" id="SM01199">
    <property type="entry name" value="FDF"/>
    <property type="match status" value="1"/>
</dbReference>
<dbReference type="GO" id="GO:0033962">
    <property type="term" value="P:P-body assembly"/>
    <property type="evidence" value="ECO:0007669"/>
    <property type="project" value="TreeGrafter"/>
</dbReference>
<dbReference type="InterPro" id="IPR025762">
    <property type="entry name" value="DFDF"/>
</dbReference>
<evidence type="ECO:0000259" key="7">
    <source>
        <dbReference type="PROSITE" id="PS51536"/>
    </source>
</evidence>
<accession>A0A811LP71</accession>
<dbReference type="PROSITE" id="PS52002">
    <property type="entry name" value="SM"/>
    <property type="match status" value="1"/>
</dbReference>
<evidence type="ECO:0000259" key="5">
    <source>
        <dbReference type="PROSITE" id="PS51512"/>
    </source>
</evidence>
<dbReference type="InterPro" id="IPR010920">
    <property type="entry name" value="LSM_dom_sf"/>
</dbReference>
<dbReference type="SMART" id="SM01271">
    <property type="entry name" value="LSM14"/>
    <property type="match status" value="1"/>
</dbReference>
<dbReference type="InterPro" id="IPR047575">
    <property type="entry name" value="Sm"/>
</dbReference>